<feature type="disulfide bond" evidence="3">
    <location>
        <begin position="547"/>
        <end position="570"/>
    </location>
</feature>
<dbReference type="Gene3D" id="2.40.20.10">
    <property type="entry name" value="Plasminogen Kringle 4"/>
    <property type="match status" value="6"/>
</dbReference>
<feature type="domain" description="Kringle" evidence="4">
    <location>
        <begin position="83"/>
        <end position="164"/>
    </location>
</feature>
<organism evidence="5">
    <name type="scientific">Darwinula stevensoni</name>
    <dbReference type="NCBI Taxonomy" id="69355"/>
    <lineage>
        <taxon>Eukaryota</taxon>
        <taxon>Metazoa</taxon>
        <taxon>Ecdysozoa</taxon>
        <taxon>Arthropoda</taxon>
        <taxon>Crustacea</taxon>
        <taxon>Oligostraca</taxon>
        <taxon>Ostracoda</taxon>
        <taxon>Podocopa</taxon>
        <taxon>Podocopida</taxon>
        <taxon>Darwinulocopina</taxon>
        <taxon>Darwinuloidea</taxon>
        <taxon>Darwinulidae</taxon>
        <taxon>Darwinula</taxon>
    </lineage>
</organism>
<name>A0A7R8XB56_9CRUS</name>
<keyword evidence="2 3" id="KW-1015">Disulfide bond</keyword>
<dbReference type="InterPro" id="IPR000001">
    <property type="entry name" value="Kringle"/>
</dbReference>
<dbReference type="PANTHER" id="PTHR24261:SF7">
    <property type="entry name" value="KRINGLE DOMAIN-CONTAINING PROTEIN"/>
    <property type="match status" value="1"/>
</dbReference>
<evidence type="ECO:0000259" key="4">
    <source>
        <dbReference type="PROSITE" id="PS50070"/>
    </source>
</evidence>
<dbReference type="InterPro" id="IPR050759">
    <property type="entry name" value="Serine_protease_kringle"/>
</dbReference>
<dbReference type="PRINTS" id="PR00018">
    <property type="entry name" value="KRINGLE"/>
</dbReference>
<dbReference type="PROSITE" id="PS00021">
    <property type="entry name" value="KRINGLE_1"/>
    <property type="match status" value="5"/>
</dbReference>
<keyword evidence="1 3" id="KW-0420">Kringle</keyword>
<dbReference type="CDD" id="cd00108">
    <property type="entry name" value="KR"/>
    <property type="match status" value="2"/>
</dbReference>
<accession>A0A7R8XB56</accession>
<feature type="domain" description="Kringle" evidence="4">
    <location>
        <begin position="495"/>
        <end position="575"/>
    </location>
</feature>
<comment type="caution">
    <text evidence="3">Lacks conserved residue(s) required for the propagation of feature annotation.</text>
</comment>
<dbReference type="OrthoDB" id="10005095at2759"/>
<dbReference type="SUPFAM" id="SSF57440">
    <property type="entry name" value="Kringle-like"/>
    <property type="match status" value="5"/>
</dbReference>
<evidence type="ECO:0000256" key="2">
    <source>
        <dbReference type="ARBA" id="ARBA00023157"/>
    </source>
</evidence>
<sequence length="666" mass="77142">MAQFCLTEYPMVANANATHKGWDGKYPAPDGAKVIFTCEFGFADGKKEHQATCSSSDDFWCTSFNVDVTCPKPVYPDCRKTEKGKEYMGRINKTETGKDCLRWDSKPYGKPNYFETNMLYEEHFLNEDPRSHENYCRNPALKEKPWCFVSDTDIQWEFCNIPFCEDRVPLECKLTQKGGEYMGKKNRTILGLPCIAWLKAPLTFQYRKWIQRKPAFSDDVNTEHNYCRNPGGRPGGPWCYNEGTSNQTPDWHYCDVPFCSLPKPESKRNAGNEAIYPNCRKTEKGKEYMGIINISETGKRCMRWDAFLNIETYPDIMVNHLPLTVDSKVLTFEYLFINSDPYQQFDYCRNTGSGERPWCFVSKEPSIEWEYCDIPFCDDLVPLECKLTIKGGEYVGKKNVTQSGKSCLPWLSRIPEDNRLDNFLFHLSDPIDSTHNFCRNPPAFIETPWCWTSSPGEDILFEECGIPFCYELLLESLSSNEGRHEYPQCRLTQLGTEYMGTVNRTMTGKECLPWNNVPYTPLPVYYTREWFPDYVVSQYIIPHKNYCRNPGLKEKPWCFVADPEIQWEYCDIPLCDDSTPAECKFSECGWEYAGSKNVTNLGVTCEQWSNVRGRQQDNYLYPGLPENKMETTHNFCRGKCSSRQLSPEQCVTVRHPVETQTLVFPD</sequence>
<feature type="domain" description="Kringle" evidence="4">
    <location>
        <begin position="177"/>
        <end position="259"/>
    </location>
</feature>
<feature type="disulfide bond" evidence="3">
    <location>
        <begin position="136"/>
        <end position="159"/>
    </location>
</feature>
<evidence type="ECO:0000256" key="3">
    <source>
        <dbReference type="PROSITE-ProRule" id="PRU00121"/>
    </source>
</evidence>
<dbReference type="PROSITE" id="PS50070">
    <property type="entry name" value="KRINGLE_2"/>
    <property type="match status" value="5"/>
</dbReference>
<dbReference type="Pfam" id="PF00051">
    <property type="entry name" value="Kringle"/>
    <property type="match status" value="5"/>
</dbReference>
<dbReference type="InterPro" id="IPR018056">
    <property type="entry name" value="Kringle_CS"/>
</dbReference>
<dbReference type="EMBL" id="CAJPEV010000539">
    <property type="protein sequence ID" value="CAG0886275.1"/>
    <property type="molecule type" value="Genomic_DNA"/>
</dbReference>
<dbReference type="Proteomes" id="UP000677054">
    <property type="component" value="Unassembled WGS sequence"/>
</dbReference>
<protein>
    <recommendedName>
        <fullName evidence="4">Kringle domain-containing protein</fullName>
    </recommendedName>
</protein>
<evidence type="ECO:0000313" key="5">
    <source>
        <dbReference type="EMBL" id="CAD7243993.1"/>
    </source>
</evidence>
<dbReference type="EMBL" id="LR900056">
    <property type="protein sequence ID" value="CAD7243993.1"/>
    <property type="molecule type" value="Genomic_DNA"/>
</dbReference>
<reference evidence="5" key="1">
    <citation type="submission" date="2020-11" db="EMBL/GenBank/DDBJ databases">
        <authorList>
            <person name="Tran Van P."/>
        </authorList>
    </citation>
    <scope>NUCLEOTIDE SEQUENCE</scope>
</reference>
<gene>
    <name evidence="5" type="ORF">DSTB1V02_LOCUS3898</name>
</gene>
<dbReference type="AlphaFoldDB" id="A0A7R8XB56"/>
<dbReference type="PANTHER" id="PTHR24261">
    <property type="entry name" value="PLASMINOGEN-RELATED"/>
    <property type="match status" value="1"/>
</dbReference>
<feature type="domain" description="Kringle" evidence="4">
    <location>
        <begin position="284"/>
        <end position="377"/>
    </location>
</feature>
<evidence type="ECO:0000256" key="1">
    <source>
        <dbReference type="ARBA" id="ARBA00022572"/>
    </source>
</evidence>
<dbReference type="InterPro" id="IPR013806">
    <property type="entry name" value="Kringle-like"/>
</dbReference>
<keyword evidence="6" id="KW-1185">Reference proteome</keyword>
<evidence type="ECO:0000313" key="6">
    <source>
        <dbReference type="Proteomes" id="UP000677054"/>
    </source>
</evidence>
<proteinExistence type="predicted"/>
<dbReference type="InterPro" id="IPR038178">
    <property type="entry name" value="Kringle_sf"/>
</dbReference>
<feature type="domain" description="Kringle" evidence="4">
    <location>
        <begin position="390"/>
        <end position="469"/>
    </location>
</feature>
<dbReference type="SMART" id="SM00130">
    <property type="entry name" value="KR"/>
    <property type="match status" value="5"/>
</dbReference>